<name>A0A8H8NX83_9AGAM</name>
<dbReference type="EMBL" id="CP059662">
    <property type="protein sequence ID" value="QRW20422.1"/>
    <property type="molecule type" value="Genomic_DNA"/>
</dbReference>
<reference evidence="2" key="1">
    <citation type="submission" date="2020-05" db="EMBL/GenBank/DDBJ databases">
        <title>Evolutionary and genomic comparisons of hybrid uninucleate and nonhybrid Rhizoctonia fungi.</title>
        <authorList>
            <person name="Li C."/>
            <person name="Chen X."/>
        </authorList>
    </citation>
    <scope>NUCLEOTIDE SEQUENCE</scope>
    <source>
        <strain evidence="2">AG-1 IA</strain>
    </source>
</reference>
<evidence type="ECO:0000313" key="3">
    <source>
        <dbReference type="Proteomes" id="UP000650533"/>
    </source>
</evidence>
<evidence type="ECO:0000256" key="1">
    <source>
        <dbReference type="SAM" id="MobiDB-lite"/>
    </source>
</evidence>
<protein>
    <submittedName>
        <fullName evidence="2">AMP deaminase</fullName>
    </submittedName>
</protein>
<accession>A0A8H8NX83</accession>
<evidence type="ECO:0000313" key="2">
    <source>
        <dbReference type="EMBL" id="QRW20422.1"/>
    </source>
</evidence>
<sequence length="175" mass="18300">MGGIRTSRPVAASDNATSPPGALDPVAADPHPALKWAYIITSPFRSHIGVALQYLIPMPVPPDVPTPNPRRRRRGATAAVVAAPVQHVIMPVAVTTIPDQCQRRLTILLCSPPAIVWVSTLIGSIILAPPVVPVDPTHVSANAAIGDPEFCVVHAGLKLVEVVCNASYELPGSGL</sequence>
<organism evidence="2 3">
    <name type="scientific">Rhizoctonia solani</name>
    <dbReference type="NCBI Taxonomy" id="456999"/>
    <lineage>
        <taxon>Eukaryota</taxon>
        <taxon>Fungi</taxon>
        <taxon>Dikarya</taxon>
        <taxon>Basidiomycota</taxon>
        <taxon>Agaricomycotina</taxon>
        <taxon>Agaricomycetes</taxon>
        <taxon>Cantharellales</taxon>
        <taxon>Ceratobasidiaceae</taxon>
        <taxon>Rhizoctonia</taxon>
    </lineage>
</organism>
<dbReference type="KEGG" id="rsx:RhiXN_09397"/>
<dbReference type="Proteomes" id="UP000650533">
    <property type="component" value="Chromosome 5"/>
</dbReference>
<gene>
    <name evidence="2" type="ORF">RhiXN_09397</name>
</gene>
<dbReference type="AlphaFoldDB" id="A0A8H8NX83"/>
<dbReference type="RefSeq" id="XP_043180659.1">
    <property type="nucleotide sequence ID" value="XM_043329213.1"/>
</dbReference>
<dbReference type="GeneID" id="67031676"/>
<proteinExistence type="predicted"/>
<feature type="region of interest" description="Disordered" evidence="1">
    <location>
        <begin position="1"/>
        <end position="25"/>
    </location>
</feature>